<dbReference type="GO" id="GO:0006412">
    <property type="term" value="P:translation"/>
    <property type="evidence" value="ECO:0007669"/>
    <property type="project" value="InterPro"/>
</dbReference>
<evidence type="ECO:0000256" key="2">
    <source>
        <dbReference type="ARBA" id="ARBA00022980"/>
    </source>
</evidence>
<dbReference type="InterPro" id="IPR000630">
    <property type="entry name" value="Ribosomal_uS8"/>
</dbReference>
<keyword evidence="2" id="KW-0689">Ribosomal protein</keyword>
<organism evidence="4 5">
    <name type="scientific">Babjeviella inositovora NRRL Y-12698</name>
    <dbReference type="NCBI Taxonomy" id="984486"/>
    <lineage>
        <taxon>Eukaryota</taxon>
        <taxon>Fungi</taxon>
        <taxon>Dikarya</taxon>
        <taxon>Ascomycota</taxon>
        <taxon>Saccharomycotina</taxon>
        <taxon>Pichiomycetes</taxon>
        <taxon>Serinales incertae sedis</taxon>
        <taxon>Babjeviella</taxon>
    </lineage>
</organism>
<accession>A0A1E3QPJ3</accession>
<evidence type="ECO:0000313" key="5">
    <source>
        <dbReference type="Proteomes" id="UP000094336"/>
    </source>
</evidence>
<keyword evidence="5" id="KW-1185">Reference proteome</keyword>
<evidence type="ECO:0008006" key="6">
    <source>
        <dbReference type="Google" id="ProtNLM"/>
    </source>
</evidence>
<dbReference type="EMBL" id="KV454432">
    <property type="protein sequence ID" value="ODQ79629.1"/>
    <property type="molecule type" value="Genomic_DNA"/>
</dbReference>
<dbReference type="GeneID" id="30148367"/>
<dbReference type="RefSeq" id="XP_018984957.1">
    <property type="nucleotide sequence ID" value="XM_019130514.1"/>
</dbReference>
<dbReference type="GO" id="GO:0003735">
    <property type="term" value="F:structural constituent of ribosome"/>
    <property type="evidence" value="ECO:0007669"/>
    <property type="project" value="EnsemblFungi"/>
</dbReference>
<dbReference type="OrthoDB" id="409928at2759"/>
<keyword evidence="3" id="KW-0687">Ribonucleoprotein</keyword>
<reference evidence="5" key="1">
    <citation type="submission" date="2016-05" db="EMBL/GenBank/DDBJ databases">
        <title>Comparative genomics of biotechnologically important yeasts.</title>
        <authorList>
            <consortium name="DOE Joint Genome Institute"/>
            <person name="Riley R."/>
            <person name="Haridas S."/>
            <person name="Wolfe K.H."/>
            <person name="Lopes M.R."/>
            <person name="Hittinger C.T."/>
            <person name="Goker M."/>
            <person name="Salamov A."/>
            <person name="Wisecaver J."/>
            <person name="Long T.M."/>
            <person name="Aerts A.L."/>
            <person name="Barry K."/>
            <person name="Choi C."/>
            <person name="Clum A."/>
            <person name="Coughlan A.Y."/>
            <person name="Deshpande S."/>
            <person name="Douglass A.P."/>
            <person name="Hanson S.J."/>
            <person name="Klenk H.-P."/>
            <person name="Labutti K."/>
            <person name="Lapidus A."/>
            <person name="Lindquist E."/>
            <person name="Lipzen A."/>
            <person name="Meier-Kolthoff J.P."/>
            <person name="Ohm R.A."/>
            <person name="Otillar R.P."/>
            <person name="Pangilinan J."/>
            <person name="Peng Y."/>
            <person name="Rokas A."/>
            <person name="Rosa C.A."/>
            <person name="Scheuner C."/>
            <person name="Sibirny A.A."/>
            <person name="Slot J.C."/>
            <person name="Stielow J.B."/>
            <person name="Sun H."/>
            <person name="Kurtzman C.P."/>
            <person name="Blackwell M."/>
            <person name="Grigoriev I.V."/>
            <person name="Jeffries T.W."/>
        </authorList>
    </citation>
    <scope>NUCLEOTIDE SEQUENCE [LARGE SCALE GENOMIC DNA]</scope>
    <source>
        <strain evidence="5">NRRL Y-12698</strain>
    </source>
</reference>
<dbReference type="Gene3D" id="3.30.1490.10">
    <property type="match status" value="1"/>
</dbReference>
<evidence type="ECO:0000256" key="1">
    <source>
        <dbReference type="ARBA" id="ARBA00006471"/>
    </source>
</evidence>
<evidence type="ECO:0000256" key="3">
    <source>
        <dbReference type="ARBA" id="ARBA00023274"/>
    </source>
</evidence>
<dbReference type="AlphaFoldDB" id="A0A1E3QPJ3"/>
<comment type="similarity">
    <text evidence="1">Belongs to the universal ribosomal protein uS8 family.</text>
</comment>
<sequence length="159" mass="17759">MSLVALGHVCAHLQNVTRVNLGLTSVPLTKLHLELAANLYQEGFISSIQRGDIQGPDAIPVEITPDNVSTRRLWLGLKYRNGHSVIKNMHLVSKPSRRMNLDEEEIKALAMGRQVRIISPLQPAEAMFVRDNRTKKLVELRTAARKNMSGEVLCRVSAQ</sequence>
<dbReference type="Gene3D" id="3.30.1370.30">
    <property type="match status" value="1"/>
</dbReference>
<dbReference type="Proteomes" id="UP000094336">
    <property type="component" value="Unassembled WGS sequence"/>
</dbReference>
<dbReference type="Pfam" id="PF00410">
    <property type="entry name" value="Ribosomal_S8"/>
    <property type="match status" value="1"/>
</dbReference>
<proteinExistence type="inferred from homology"/>
<gene>
    <name evidence="4" type="ORF">BABINDRAFT_167469</name>
</gene>
<evidence type="ECO:0000313" key="4">
    <source>
        <dbReference type="EMBL" id="ODQ79629.1"/>
    </source>
</evidence>
<name>A0A1E3QPJ3_9ASCO</name>
<dbReference type="STRING" id="984486.A0A1E3QPJ3"/>
<protein>
    <recommendedName>
        <fullName evidence="6">Ribosomal protein S8</fullName>
    </recommendedName>
</protein>
<dbReference type="SUPFAM" id="SSF56047">
    <property type="entry name" value="Ribosomal protein S8"/>
    <property type="match status" value="1"/>
</dbReference>
<dbReference type="InterPro" id="IPR035987">
    <property type="entry name" value="Ribosomal_uS8_sf"/>
</dbReference>
<dbReference type="GO" id="GO:0005763">
    <property type="term" value="C:mitochondrial small ribosomal subunit"/>
    <property type="evidence" value="ECO:0007669"/>
    <property type="project" value="EnsemblFungi"/>
</dbReference>
<dbReference type="FunFam" id="3.30.1370.30:FF:000006">
    <property type="entry name" value="40S ribosomal protein S8"/>
    <property type="match status" value="1"/>
</dbReference>